<evidence type="ECO:0000313" key="2">
    <source>
        <dbReference type="EMBL" id="MBD1598227.1"/>
    </source>
</evidence>
<accession>A0ABR7YYH7</accession>
<reference evidence="2 3" key="1">
    <citation type="journal article" date="2020" name="Insects">
        <title>Bacteria Belonging to Pseudomonas typographi sp. nov. from the Bark Beetle Ips typographus Have Genomic Potential to Aid in the Host Ecology.</title>
        <authorList>
            <person name="Peral-Aranega E."/>
            <person name="Saati-Santamaria Z."/>
            <person name="Kolarik M."/>
            <person name="Rivas R."/>
            <person name="Garcia-Fraile P."/>
        </authorList>
    </citation>
    <scope>NUCLEOTIDE SEQUENCE [LARGE SCALE GENOMIC DNA]</scope>
    <source>
        <strain evidence="2 3">CA3A</strain>
    </source>
</reference>
<gene>
    <name evidence="2" type="ORF">HAQ05_05850</name>
</gene>
<dbReference type="InterPro" id="IPR036709">
    <property type="entry name" value="Autotransporte_beta_dom_sf"/>
</dbReference>
<protein>
    <submittedName>
        <fullName evidence="2">Copper resistance protein B</fullName>
    </submittedName>
</protein>
<dbReference type="Pfam" id="PF05275">
    <property type="entry name" value="CopB"/>
    <property type="match status" value="1"/>
</dbReference>
<keyword evidence="3" id="KW-1185">Reference proteome</keyword>
<keyword evidence="1" id="KW-0732">Signal</keyword>
<dbReference type="InterPro" id="IPR007939">
    <property type="entry name" value="Cu-R_B_prcur"/>
</dbReference>
<feature type="chain" id="PRO_5045911419" evidence="1">
    <location>
        <begin position="45"/>
        <end position="263"/>
    </location>
</feature>
<name>A0ABR7YYH7_9PSED</name>
<feature type="signal peptide" evidence="1">
    <location>
        <begin position="1"/>
        <end position="44"/>
    </location>
</feature>
<comment type="caution">
    <text evidence="2">The sequence shown here is derived from an EMBL/GenBank/DDBJ whole genome shotgun (WGS) entry which is preliminary data.</text>
</comment>
<organism evidence="2 3">
    <name type="scientific">Pseudomonas typographi</name>
    <dbReference type="NCBI Taxonomy" id="2715964"/>
    <lineage>
        <taxon>Bacteria</taxon>
        <taxon>Pseudomonadati</taxon>
        <taxon>Pseudomonadota</taxon>
        <taxon>Gammaproteobacteria</taxon>
        <taxon>Pseudomonadales</taxon>
        <taxon>Pseudomonadaceae</taxon>
        <taxon>Pseudomonas</taxon>
    </lineage>
</organism>
<proteinExistence type="predicted"/>
<sequence>MPSAAGPTTATCSTTWRRVCSARCVSMRKAIITALLAASPGAWADGMAGMGMHDSDLHSYFSFDRLEYQKADAGTALAWEFEGWVGGDTDRLWLRSEGERTNGSTEEAELQALYGHAISPWWDVVAGVRQDFKPASPQTWAALGLQGEPLSNLETKATAYLGERNQRSLRLEADYDLNITQNLILQPMLEANLFTRNDPTREVGAGLSNLETGLRLRYEIIPEFAPYVGVYWNKQYGRTLDYAREEGEDAEEGRLVVGVKMWW</sequence>
<dbReference type="Proteomes" id="UP000805841">
    <property type="component" value="Unassembled WGS sequence"/>
</dbReference>
<dbReference type="EMBL" id="JAAOCA010000006">
    <property type="protein sequence ID" value="MBD1598227.1"/>
    <property type="molecule type" value="Genomic_DNA"/>
</dbReference>
<evidence type="ECO:0000313" key="3">
    <source>
        <dbReference type="Proteomes" id="UP000805841"/>
    </source>
</evidence>
<dbReference type="SUPFAM" id="SSF103515">
    <property type="entry name" value="Autotransporter"/>
    <property type="match status" value="1"/>
</dbReference>
<evidence type="ECO:0000256" key="1">
    <source>
        <dbReference type="SAM" id="SignalP"/>
    </source>
</evidence>